<comment type="caution">
    <text evidence="2">The sequence shown here is derived from an EMBL/GenBank/DDBJ whole genome shotgun (WGS) entry which is preliminary data.</text>
</comment>
<sequence length="427" mass="46547">MATPVPGAPLPLLAAQQRQWISHHEDPGNPQYNCGGYYRISGELREEALTAAVAAAYSETEALRVIFHEQDGKPWQTVVEADSVPLSSVELPGEAAAIDWMASALAVPFDLLGGEKVCSHTLVKTGEREWFFFFRYHHIALDAYGAHRYLLRVVQHYNALVTGEPAPPGGFAGLARLVAEEHAYGSSPRAQRDEAYWRRILSTPVSRSGFASRDTLAGPRPLRSVTPVSDKSRAAFLELSARTGVRWPVLVIAVTACRLSFLTGSRDVVIGLLAANRSTLAAVKTPANLANELPLRIDVRSESTFLDLLGQVGERLGEAITHQRVDLGRLPGSPTLRTFVNVIAFGEQHRFTDCASEFRVLATGPASNFRVNCYGDATGDLLLEYEANSNSYDEAQLARHQEGILSLLDELATMPDARLSDVFPAAV</sequence>
<evidence type="ECO:0000259" key="1">
    <source>
        <dbReference type="Pfam" id="PF00668"/>
    </source>
</evidence>
<dbReference type="SUPFAM" id="SSF52777">
    <property type="entry name" value="CoA-dependent acyltransferases"/>
    <property type="match status" value="2"/>
</dbReference>
<gene>
    <name evidence="2" type="ORF">ACFSXZ_24070</name>
</gene>
<protein>
    <submittedName>
        <fullName evidence="2">Condensation domain-containing protein</fullName>
    </submittedName>
</protein>
<dbReference type="InterPro" id="IPR023213">
    <property type="entry name" value="CAT-like_dom_sf"/>
</dbReference>
<dbReference type="Pfam" id="PF00668">
    <property type="entry name" value="Condensation"/>
    <property type="match status" value="1"/>
</dbReference>
<dbReference type="PANTHER" id="PTHR45527:SF1">
    <property type="entry name" value="FATTY ACID SYNTHASE"/>
    <property type="match status" value="1"/>
</dbReference>
<feature type="domain" description="Condensation" evidence="1">
    <location>
        <begin position="10"/>
        <end position="422"/>
    </location>
</feature>
<dbReference type="EMBL" id="JBHUKR010000011">
    <property type="protein sequence ID" value="MFD2419411.1"/>
    <property type="molecule type" value="Genomic_DNA"/>
</dbReference>
<accession>A0ABW5FZQ8</accession>
<reference evidence="3" key="1">
    <citation type="journal article" date="2019" name="Int. J. Syst. Evol. Microbiol.">
        <title>The Global Catalogue of Microorganisms (GCM) 10K type strain sequencing project: providing services to taxonomists for standard genome sequencing and annotation.</title>
        <authorList>
            <consortium name="The Broad Institute Genomics Platform"/>
            <consortium name="The Broad Institute Genome Sequencing Center for Infectious Disease"/>
            <person name="Wu L."/>
            <person name="Ma J."/>
        </authorList>
    </citation>
    <scope>NUCLEOTIDE SEQUENCE [LARGE SCALE GENOMIC DNA]</scope>
    <source>
        <strain evidence="3">CGMCC 4.7645</strain>
    </source>
</reference>
<dbReference type="PANTHER" id="PTHR45527">
    <property type="entry name" value="NONRIBOSOMAL PEPTIDE SYNTHETASE"/>
    <property type="match status" value="1"/>
</dbReference>
<organism evidence="2 3">
    <name type="scientific">Amycolatopsis pigmentata</name>
    <dbReference type="NCBI Taxonomy" id="450801"/>
    <lineage>
        <taxon>Bacteria</taxon>
        <taxon>Bacillati</taxon>
        <taxon>Actinomycetota</taxon>
        <taxon>Actinomycetes</taxon>
        <taxon>Pseudonocardiales</taxon>
        <taxon>Pseudonocardiaceae</taxon>
        <taxon>Amycolatopsis</taxon>
    </lineage>
</organism>
<dbReference type="Gene3D" id="3.30.559.10">
    <property type="entry name" value="Chloramphenicol acetyltransferase-like domain"/>
    <property type="match status" value="1"/>
</dbReference>
<dbReference type="Proteomes" id="UP001597417">
    <property type="component" value="Unassembled WGS sequence"/>
</dbReference>
<dbReference type="RefSeq" id="WP_378267401.1">
    <property type="nucleotide sequence ID" value="NZ_JBHUKR010000011.1"/>
</dbReference>
<proteinExistence type="predicted"/>
<keyword evidence="3" id="KW-1185">Reference proteome</keyword>
<name>A0ABW5FZQ8_9PSEU</name>
<dbReference type="InterPro" id="IPR001242">
    <property type="entry name" value="Condensation_dom"/>
</dbReference>
<dbReference type="Gene3D" id="3.30.559.30">
    <property type="entry name" value="Nonribosomal peptide synthetase, condensation domain"/>
    <property type="match status" value="1"/>
</dbReference>
<evidence type="ECO:0000313" key="2">
    <source>
        <dbReference type="EMBL" id="MFD2419411.1"/>
    </source>
</evidence>
<evidence type="ECO:0000313" key="3">
    <source>
        <dbReference type="Proteomes" id="UP001597417"/>
    </source>
</evidence>